<gene>
    <name evidence="6" type="ORF">C7Y71_000550</name>
</gene>
<protein>
    <submittedName>
        <fullName evidence="6">DUF4922 domain-containing protein</fullName>
    </submittedName>
</protein>
<dbReference type="KEGG" id="alq:C7Y71_000550"/>
<feature type="region of interest" description="Disordered" evidence="1">
    <location>
        <begin position="808"/>
        <end position="827"/>
    </location>
</feature>
<dbReference type="InterPro" id="IPR046320">
    <property type="entry name" value="DUF4922"/>
</dbReference>
<feature type="domain" description="Sporulation stage II protein D amidase enhancer LytB N-terminal" evidence="3">
    <location>
        <begin position="923"/>
        <end position="1039"/>
    </location>
</feature>
<dbReference type="Pfam" id="PF16269">
    <property type="entry name" value="DUF4922"/>
    <property type="match status" value="1"/>
</dbReference>
<dbReference type="PANTHER" id="PTHR43685:SF2">
    <property type="entry name" value="GLYCOSYLTRANSFERASE 2-LIKE DOMAIN-CONTAINING PROTEIN"/>
    <property type="match status" value="1"/>
</dbReference>
<evidence type="ECO:0000313" key="6">
    <source>
        <dbReference type="EMBL" id="QFQ11638.1"/>
    </source>
</evidence>
<dbReference type="InterPro" id="IPR013693">
    <property type="entry name" value="SpoIID/LytB_N"/>
</dbReference>
<dbReference type="EMBL" id="CP033459">
    <property type="protein sequence ID" value="QFQ11638.1"/>
    <property type="molecule type" value="Genomic_DNA"/>
</dbReference>
<accession>A0A5P8E416</accession>
<dbReference type="Gene3D" id="3.30.428.70">
    <property type="match status" value="1"/>
</dbReference>
<evidence type="ECO:0000256" key="1">
    <source>
        <dbReference type="SAM" id="MobiDB-lite"/>
    </source>
</evidence>
<dbReference type="GO" id="GO:0030435">
    <property type="term" value="P:sporulation resulting in formation of a cellular spore"/>
    <property type="evidence" value="ECO:0007669"/>
    <property type="project" value="InterPro"/>
</dbReference>
<keyword evidence="7" id="KW-1185">Reference proteome</keyword>
<dbReference type="InterPro" id="IPR043171">
    <property type="entry name" value="Ap4A_phos1/2-like"/>
</dbReference>
<dbReference type="InterPro" id="IPR050834">
    <property type="entry name" value="Glycosyltransf_2"/>
</dbReference>
<feature type="domain" description="Glycosyltransferase 2-like" evidence="2">
    <location>
        <begin position="234"/>
        <end position="366"/>
    </location>
</feature>
<dbReference type="Pfam" id="PF08486">
    <property type="entry name" value="SpoIID"/>
    <property type="match status" value="1"/>
</dbReference>
<dbReference type="NCBIfam" id="TIGR02669">
    <property type="entry name" value="SpoIID_LytB"/>
    <property type="match status" value="1"/>
</dbReference>
<reference evidence="6 7" key="1">
    <citation type="submission" date="2018-11" db="EMBL/GenBank/DDBJ databases">
        <authorList>
            <person name="Na S.W."/>
            <person name="Baik M."/>
        </authorList>
    </citation>
    <scope>NUCLEOTIDE SEQUENCE [LARGE SCALE GENOMIC DNA]</scope>
    <source>
        <strain evidence="6 7">E39</strain>
    </source>
</reference>
<proteinExistence type="predicted"/>
<dbReference type="InterPro" id="IPR058865">
    <property type="entry name" value="GDPGP1_C"/>
</dbReference>
<dbReference type="Gene3D" id="3.90.550.10">
    <property type="entry name" value="Spore Coat Polysaccharide Biosynthesis Protein SpsA, Chain A"/>
    <property type="match status" value="1"/>
</dbReference>
<dbReference type="InterPro" id="IPR001173">
    <property type="entry name" value="Glyco_trans_2-like"/>
</dbReference>
<evidence type="ECO:0000313" key="7">
    <source>
        <dbReference type="Proteomes" id="UP000249375"/>
    </source>
</evidence>
<feature type="domain" description="DUF4922" evidence="4">
    <location>
        <begin position="487"/>
        <end position="632"/>
    </location>
</feature>
<evidence type="ECO:0000259" key="4">
    <source>
        <dbReference type="Pfam" id="PF16269"/>
    </source>
</evidence>
<evidence type="ECO:0000259" key="2">
    <source>
        <dbReference type="Pfam" id="PF00535"/>
    </source>
</evidence>
<dbReference type="SUPFAM" id="SSF53448">
    <property type="entry name" value="Nucleotide-diphospho-sugar transferases"/>
    <property type="match status" value="1"/>
</dbReference>
<dbReference type="CDD" id="cd00761">
    <property type="entry name" value="Glyco_tranf_GTA_type"/>
    <property type="match status" value="1"/>
</dbReference>
<name>A0A5P8E416_9BACT</name>
<sequence length="1262" mass="143931">MSINDIIRQTEGSSIKVYALSTENTTFEGAETIRLHHSTRIGHSNFLQSIASKADTTYCAIFTRPTSIRLCYRCIERMERVADDTGALMVYSDHYSTSDGVRTNSPKIDYQEGSLRDDFDFGGLWLIRTDALKRFVASPQSNNLKFGALYALRLALSREGSIYHLREFLYEEVELDTRKSGEKQFDYVNPAQREVQIEMERICTEHLRLVGALIEPDEVSDVPKETTSFPVEASVIIPVRNRVRTIKDAIESALSQSTDFPFNVIIVDNHSTDGTGDIVKSISEEDTRIILIQPERTDLGIGGCWDLAIRNEHCGRYAVQLDSDDLYSSPNTLTRIVEAFRNENAAMVIGSYRMVNFSLETLPPGLIDHKEWTDTNGKNNALRINGLGAPRAFRTELLRKIGFPNTSYGEDYALGLTLSRCFRIARIYDELYLCRRWEGNSDASLSIESVNKNNAYKDSLRTIELRARRAMIENWNKPVSQSDVDRFFSEQLSIWKEVEKRFEELNTNIKVRSFEWNDISLQVQYNPCRISSTTAKVSKTEIKKRPCFLCETNRPEEQISWEVERHLQVLVNPYPILPRHLSIPTRRHKPQLVNTLLDDMLRLVSSLPDDVVFYNGARCGASAPDHAHLQAGSKDIIPLQRDWKNYENQLERIYPSTEQEQSDLEDIGYVNKLCGVYLLRHYACPAFVVLTDSSGDKTHLIRKVIEALPAEKGQTEPDINLLAWRQTSSRPEKEHIVCVVFPRRKHRPECYFAKGKDQLLISPGAVDMGGLIITPREEDYNRITARGVVNILREVTLSEQEIGQIVRKMSSTKKDRRNSSSTMSTQLKKEPNVTVGIMNGTEIHFELNGPYSAKGETLTGSQVVTYKDGAIQWKNNYYSELTFSPIEESSTFTLDDVTIGVNFHWERNERQTFCGTLRVIVDEEKLVVINEVPVETYLTSVISSEMSGTSSAELLRAHAVVSRSWLLRQMQRRMNAQDGSFFSFTRKDDEFIRWYDRQDHTLFDVCADDHCQRYQGITRASSPAVLEAIEVTRGKVLAYDDEICDARFSKCCGGISERYDTCWEDRDVPYLQAIRDNANDEPLPDLTDETQAEAWIRQSPDSFCKTSDMKLLTQVLNDYDQETPDFYRWKVTYTQQELSDLIRSKREEDFGDIIDLQPVQRGPSGRLLKLRIVGSKCSLVIGKELEIRRALSPSHLYSSAFVVDKGDVVNGIPQSFTLTGAGWGHGAGMCQIGAAVMSDKGYDYEHILHHYYKNASIKQIYK</sequence>
<dbReference type="OrthoDB" id="1110483at2"/>
<evidence type="ECO:0000259" key="5">
    <source>
        <dbReference type="Pfam" id="PF26216"/>
    </source>
</evidence>
<dbReference type="InterPro" id="IPR029044">
    <property type="entry name" value="Nucleotide-diphossugar_trans"/>
</dbReference>
<dbReference type="InterPro" id="IPR013486">
    <property type="entry name" value="SpoIID/LytB"/>
</dbReference>
<evidence type="ECO:0000259" key="3">
    <source>
        <dbReference type="Pfam" id="PF08486"/>
    </source>
</evidence>
<dbReference type="AlphaFoldDB" id="A0A5P8E416"/>
<dbReference type="Pfam" id="PF00535">
    <property type="entry name" value="Glycos_transf_2"/>
    <property type="match status" value="1"/>
</dbReference>
<dbReference type="Proteomes" id="UP000249375">
    <property type="component" value="Chromosome"/>
</dbReference>
<feature type="domain" description="GDPGP1-like C-terminal" evidence="5">
    <location>
        <begin position="739"/>
        <end position="808"/>
    </location>
</feature>
<dbReference type="PANTHER" id="PTHR43685">
    <property type="entry name" value="GLYCOSYLTRANSFERASE"/>
    <property type="match status" value="1"/>
</dbReference>
<organism evidence="6 7">
    <name type="scientific">Pseudoprevotella muciniphila</name>
    <dbReference type="NCBI Taxonomy" id="2133944"/>
    <lineage>
        <taxon>Bacteria</taxon>
        <taxon>Pseudomonadati</taxon>
        <taxon>Bacteroidota</taxon>
        <taxon>Bacteroidia</taxon>
        <taxon>Bacteroidales</taxon>
        <taxon>Prevotellaceae</taxon>
        <taxon>Pseudoprevotella</taxon>
    </lineage>
</organism>
<dbReference type="Pfam" id="PF26216">
    <property type="entry name" value="GDPGP1_C"/>
    <property type="match status" value="1"/>
</dbReference>